<reference evidence="1" key="1">
    <citation type="journal article" date="2014" name="Genome Biol. Evol.">
        <title>Pangenome evidence for extensive interdomain horizontal transfer affecting lineage core and shell genes in uncultured planktonic thaumarchaeota and euryarchaeota.</title>
        <authorList>
            <person name="Deschamps P."/>
            <person name="Zivanovic Y."/>
            <person name="Moreira D."/>
            <person name="Rodriguez-Valera F."/>
            <person name="Lopez-Garcia P."/>
        </authorList>
    </citation>
    <scope>NUCLEOTIDE SEQUENCE</scope>
</reference>
<dbReference type="AlphaFoldDB" id="A0A075FX42"/>
<proteinExistence type="predicted"/>
<sequence>MVNIPITISIRKVIFENFNDADLNFNNDQIFEILKQHEMIDQSLTIDAMDVHFKELCDTEILRNIAQNFTTQWFKLFEPIEKIQCNSCKKESYLVSSENRICQNPSCGSTF</sequence>
<organism evidence="1">
    <name type="scientific">uncultured marine thaumarchaeote AD1000_70_C10</name>
    <dbReference type="NCBI Taxonomy" id="1455933"/>
    <lineage>
        <taxon>Archaea</taxon>
        <taxon>Nitrososphaerota</taxon>
        <taxon>environmental samples</taxon>
    </lineage>
</organism>
<accession>A0A075FX42</accession>
<name>A0A075FX42_9ARCH</name>
<dbReference type="EMBL" id="KF900462">
    <property type="protein sequence ID" value="AIE95819.1"/>
    <property type="molecule type" value="Genomic_DNA"/>
</dbReference>
<protein>
    <submittedName>
        <fullName evidence="1">Uncharacterized protein</fullName>
    </submittedName>
</protein>
<evidence type="ECO:0000313" key="1">
    <source>
        <dbReference type="EMBL" id="AIE95819.1"/>
    </source>
</evidence>